<dbReference type="OrthoDB" id="118190at2"/>
<name>A0A4R6YT29_9GAMM</name>
<evidence type="ECO:0008006" key="4">
    <source>
        <dbReference type="Google" id="ProtNLM"/>
    </source>
</evidence>
<keyword evidence="1" id="KW-0812">Transmembrane</keyword>
<dbReference type="Proteomes" id="UP000295293">
    <property type="component" value="Unassembled WGS sequence"/>
</dbReference>
<reference evidence="2 3" key="1">
    <citation type="submission" date="2019-03" db="EMBL/GenBank/DDBJ databases">
        <title>Genomic Encyclopedia of Type Strains, Phase IV (KMG-IV): sequencing the most valuable type-strain genomes for metagenomic binning, comparative biology and taxonomic classification.</title>
        <authorList>
            <person name="Goeker M."/>
        </authorList>
    </citation>
    <scope>NUCLEOTIDE SEQUENCE [LARGE SCALE GENOMIC DNA]</scope>
    <source>
        <strain evidence="2 3">DSM 21667</strain>
    </source>
</reference>
<gene>
    <name evidence="2" type="ORF">DFR29_11014</name>
</gene>
<keyword evidence="1" id="KW-0472">Membrane</keyword>
<evidence type="ECO:0000313" key="2">
    <source>
        <dbReference type="EMBL" id="TDR41533.1"/>
    </source>
</evidence>
<dbReference type="AlphaFoldDB" id="A0A4R6YT29"/>
<feature type="transmembrane region" description="Helical" evidence="1">
    <location>
        <begin position="12"/>
        <end position="32"/>
    </location>
</feature>
<protein>
    <recommendedName>
        <fullName evidence="4">DUF1440 domain-containing protein</fullName>
    </recommendedName>
</protein>
<keyword evidence="3" id="KW-1185">Reference proteome</keyword>
<sequence length="163" mass="17369">MNDRHSPLRTIFLAGTVSATIDIVYACSFHYFNSGTSPLRILQAIASGILGPAAFDGGNASAALGLAAHYFILIVAAGLYYAVSQRLPLLLDRAYACGLLFGGGIWLTMNYIVLPLSAAPAFKGGSALGFWSNLAVHVLLLGPAIALVLRRHRRRDSAVTLRR</sequence>
<feature type="transmembrane region" description="Helical" evidence="1">
    <location>
        <begin position="130"/>
        <end position="149"/>
    </location>
</feature>
<feature type="transmembrane region" description="Helical" evidence="1">
    <location>
        <begin position="62"/>
        <end position="83"/>
    </location>
</feature>
<accession>A0A4R6YT29</accession>
<comment type="caution">
    <text evidence="2">The sequence shown here is derived from an EMBL/GenBank/DDBJ whole genome shotgun (WGS) entry which is preliminary data.</text>
</comment>
<dbReference type="EMBL" id="SNZH01000010">
    <property type="protein sequence ID" value="TDR41533.1"/>
    <property type="molecule type" value="Genomic_DNA"/>
</dbReference>
<organism evidence="2 3">
    <name type="scientific">Tahibacter aquaticus</name>
    <dbReference type="NCBI Taxonomy" id="520092"/>
    <lineage>
        <taxon>Bacteria</taxon>
        <taxon>Pseudomonadati</taxon>
        <taxon>Pseudomonadota</taxon>
        <taxon>Gammaproteobacteria</taxon>
        <taxon>Lysobacterales</taxon>
        <taxon>Rhodanobacteraceae</taxon>
        <taxon>Tahibacter</taxon>
    </lineage>
</organism>
<keyword evidence="1" id="KW-1133">Transmembrane helix</keyword>
<evidence type="ECO:0000313" key="3">
    <source>
        <dbReference type="Proteomes" id="UP000295293"/>
    </source>
</evidence>
<dbReference type="RefSeq" id="WP_133819620.1">
    <property type="nucleotide sequence ID" value="NZ_SNZH01000010.1"/>
</dbReference>
<proteinExistence type="predicted"/>
<feature type="transmembrane region" description="Helical" evidence="1">
    <location>
        <begin position="95"/>
        <end position="118"/>
    </location>
</feature>
<evidence type="ECO:0000256" key="1">
    <source>
        <dbReference type="SAM" id="Phobius"/>
    </source>
</evidence>